<reference evidence="1 2" key="1">
    <citation type="submission" date="2020-02" db="EMBL/GenBank/DDBJ databases">
        <authorList>
            <person name="Ferguson B K."/>
        </authorList>
    </citation>
    <scope>NUCLEOTIDE SEQUENCE [LARGE SCALE GENOMIC DNA]</scope>
</reference>
<feature type="non-terminal residue" evidence="1">
    <location>
        <position position="72"/>
    </location>
</feature>
<evidence type="ECO:0000313" key="2">
    <source>
        <dbReference type="Proteomes" id="UP000479000"/>
    </source>
</evidence>
<keyword evidence="2" id="KW-1185">Reference proteome</keyword>
<accession>A0A6H5HM91</accession>
<dbReference type="Proteomes" id="UP000479000">
    <property type="component" value="Unassembled WGS sequence"/>
</dbReference>
<evidence type="ECO:0000313" key="1">
    <source>
        <dbReference type="EMBL" id="CAB0019129.1"/>
    </source>
</evidence>
<proteinExistence type="predicted"/>
<dbReference type="EMBL" id="CADCXU010033801">
    <property type="protein sequence ID" value="CAB0019129.1"/>
    <property type="molecule type" value="Genomic_DNA"/>
</dbReference>
<gene>
    <name evidence="1" type="ORF">NTEN_LOCUS22841</name>
</gene>
<dbReference type="AlphaFoldDB" id="A0A6H5HM91"/>
<organism evidence="1 2">
    <name type="scientific">Nesidiocoris tenuis</name>
    <dbReference type="NCBI Taxonomy" id="355587"/>
    <lineage>
        <taxon>Eukaryota</taxon>
        <taxon>Metazoa</taxon>
        <taxon>Ecdysozoa</taxon>
        <taxon>Arthropoda</taxon>
        <taxon>Hexapoda</taxon>
        <taxon>Insecta</taxon>
        <taxon>Pterygota</taxon>
        <taxon>Neoptera</taxon>
        <taxon>Paraneoptera</taxon>
        <taxon>Hemiptera</taxon>
        <taxon>Heteroptera</taxon>
        <taxon>Panheteroptera</taxon>
        <taxon>Cimicomorpha</taxon>
        <taxon>Miridae</taxon>
        <taxon>Dicyphina</taxon>
        <taxon>Nesidiocoris</taxon>
    </lineage>
</organism>
<protein>
    <submittedName>
        <fullName evidence="1">Uncharacterized protein</fullName>
    </submittedName>
</protein>
<sequence length="72" mass="8291">MFQFPQFAVNLLFNPDFHNTQYPRYEALKIEQRILDQLATNQPSISRSNLHFVLIGLGGSTGRASPDAWEWP</sequence>
<name>A0A6H5HM91_9HEMI</name>